<dbReference type="Proteomes" id="UP001187192">
    <property type="component" value="Unassembled WGS sequence"/>
</dbReference>
<evidence type="ECO:0000313" key="2">
    <source>
        <dbReference type="EMBL" id="GMN60066.1"/>
    </source>
</evidence>
<comment type="caution">
    <text evidence="2">The sequence shown here is derived from an EMBL/GenBank/DDBJ whole genome shotgun (WGS) entry which is preliminary data.</text>
</comment>
<dbReference type="AlphaFoldDB" id="A0AA88J311"/>
<evidence type="ECO:0000256" key="1">
    <source>
        <dbReference type="SAM" id="MobiDB-lite"/>
    </source>
</evidence>
<dbReference type="EMBL" id="BTGU01000095">
    <property type="protein sequence ID" value="GMN60066.1"/>
    <property type="molecule type" value="Genomic_DNA"/>
</dbReference>
<gene>
    <name evidence="2" type="ORF">TIFTF001_029160</name>
</gene>
<feature type="region of interest" description="Disordered" evidence="1">
    <location>
        <begin position="86"/>
        <end position="140"/>
    </location>
</feature>
<feature type="compositionally biased region" description="Basic residues" evidence="1">
    <location>
        <begin position="16"/>
        <end position="25"/>
    </location>
</feature>
<keyword evidence="3" id="KW-1185">Reference proteome</keyword>
<name>A0AA88J311_FICCA</name>
<organism evidence="2 3">
    <name type="scientific">Ficus carica</name>
    <name type="common">Common fig</name>
    <dbReference type="NCBI Taxonomy" id="3494"/>
    <lineage>
        <taxon>Eukaryota</taxon>
        <taxon>Viridiplantae</taxon>
        <taxon>Streptophyta</taxon>
        <taxon>Embryophyta</taxon>
        <taxon>Tracheophyta</taxon>
        <taxon>Spermatophyta</taxon>
        <taxon>Magnoliopsida</taxon>
        <taxon>eudicotyledons</taxon>
        <taxon>Gunneridae</taxon>
        <taxon>Pentapetalae</taxon>
        <taxon>rosids</taxon>
        <taxon>fabids</taxon>
        <taxon>Rosales</taxon>
        <taxon>Moraceae</taxon>
        <taxon>Ficeae</taxon>
        <taxon>Ficus</taxon>
    </lineage>
</organism>
<feature type="compositionally biased region" description="Basic and acidic residues" evidence="1">
    <location>
        <begin position="123"/>
        <end position="133"/>
    </location>
</feature>
<feature type="region of interest" description="Disordered" evidence="1">
    <location>
        <begin position="16"/>
        <end position="47"/>
    </location>
</feature>
<reference evidence="2" key="1">
    <citation type="submission" date="2023-07" db="EMBL/GenBank/DDBJ databases">
        <title>draft genome sequence of fig (Ficus carica).</title>
        <authorList>
            <person name="Takahashi T."/>
            <person name="Nishimura K."/>
        </authorList>
    </citation>
    <scope>NUCLEOTIDE SEQUENCE</scope>
</reference>
<accession>A0AA88J311</accession>
<proteinExistence type="predicted"/>
<sequence length="140" mass="15152">MGESRTPKIVKKITKNCKENHHKSQGKSNYGRLFSSPSKQDLRPPRTGFSEHVVFSGDGHLCGGFGGYCHGVGEDGVAMEVLDGDTYRDSADGCDPDDANGTRLGSPRIASSQTLSLEGNVAGEERLQSSETRHSRRRIS</sequence>
<protein>
    <submittedName>
        <fullName evidence="2">Uncharacterized protein</fullName>
    </submittedName>
</protein>
<evidence type="ECO:0000313" key="3">
    <source>
        <dbReference type="Proteomes" id="UP001187192"/>
    </source>
</evidence>